<dbReference type="InterPro" id="IPR018488">
    <property type="entry name" value="cNMP-bd_CS"/>
</dbReference>
<dbReference type="InterPro" id="IPR036457">
    <property type="entry name" value="PPM-type-like_dom_sf"/>
</dbReference>
<dbReference type="InterPro" id="IPR018490">
    <property type="entry name" value="cNMP-bd_dom_sf"/>
</dbReference>
<dbReference type="CDD" id="cd00038">
    <property type="entry name" value="CAP_ED"/>
    <property type="match status" value="1"/>
</dbReference>
<dbReference type="PROSITE" id="PS50042">
    <property type="entry name" value="CNMP_BINDING_3"/>
    <property type="match status" value="1"/>
</dbReference>
<gene>
    <name evidence="3" type="ORF">OSCT_0593</name>
</gene>
<dbReference type="GO" id="GO:0016791">
    <property type="term" value="F:phosphatase activity"/>
    <property type="evidence" value="ECO:0007669"/>
    <property type="project" value="TreeGrafter"/>
</dbReference>
<dbReference type="Pfam" id="PF00027">
    <property type="entry name" value="cNMP_binding"/>
    <property type="match status" value="1"/>
</dbReference>
<evidence type="ECO:0000259" key="2">
    <source>
        <dbReference type="PROSITE" id="PS50042"/>
    </source>
</evidence>
<protein>
    <submittedName>
        <fullName evidence="3">Stage II sporulation E family protein</fullName>
    </submittedName>
</protein>
<dbReference type="PANTHER" id="PTHR43156:SF2">
    <property type="entry name" value="STAGE II SPORULATION PROTEIN E"/>
    <property type="match status" value="1"/>
</dbReference>
<dbReference type="AlphaFoldDB" id="E1IB92"/>
<proteinExistence type="predicted"/>
<dbReference type="PROSITE" id="PS00889">
    <property type="entry name" value="CNMP_BINDING_2"/>
    <property type="match status" value="1"/>
</dbReference>
<evidence type="ECO:0000313" key="4">
    <source>
        <dbReference type="Proteomes" id="UP000054010"/>
    </source>
</evidence>
<dbReference type="EMBL" id="ADVR01000010">
    <property type="protein sequence ID" value="EFO81577.1"/>
    <property type="molecule type" value="Genomic_DNA"/>
</dbReference>
<dbReference type="HOGENOM" id="CLU_035299_0_0_0"/>
<dbReference type="InterPro" id="IPR001932">
    <property type="entry name" value="PPM-type_phosphatase-like_dom"/>
</dbReference>
<dbReference type="InterPro" id="IPR052016">
    <property type="entry name" value="Bact_Sigma-Reg"/>
</dbReference>
<dbReference type="InterPro" id="IPR014710">
    <property type="entry name" value="RmlC-like_jellyroll"/>
</dbReference>
<dbReference type="STRING" id="765420.OSCT_0593"/>
<comment type="caution">
    <text evidence="3">The sequence shown here is derived from an EMBL/GenBank/DDBJ whole genome shotgun (WGS) entry which is preliminary data.</text>
</comment>
<evidence type="ECO:0000256" key="1">
    <source>
        <dbReference type="ARBA" id="ARBA00022801"/>
    </source>
</evidence>
<accession>E1IB92</accession>
<organism evidence="3 4">
    <name type="scientific">Oscillochloris trichoides DG-6</name>
    <dbReference type="NCBI Taxonomy" id="765420"/>
    <lineage>
        <taxon>Bacteria</taxon>
        <taxon>Bacillati</taxon>
        <taxon>Chloroflexota</taxon>
        <taxon>Chloroflexia</taxon>
        <taxon>Chloroflexales</taxon>
        <taxon>Chloroflexineae</taxon>
        <taxon>Oscillochloridaceae</taxon>
        <taxon>Oscillochloris</taxon>
    </lineage>
</organism>
<dbReference type="InterPro" id="IPR000595">
    <property type="entry name" value="cNMP-bd_dom"/>
</dbReference>
<evidence type="ECO:0000313" key="3">
    <source>
        <dbReference type="EMBL" id="EFO81577.1"/>
    </source>
</evidence>
<feature type="domain" description="Cyclic nucleotide-binding" evidence="2">
    <location>
        <begin position="11"/>
        <end position="130"/>
    </location>
</feature>
<dbReference type="PANTHER" id="PTHR43156">
    <property type="entry name" value="STAGE II SPORULATION PROTEIN E-RELATED"/>
    <property type="match status" value="1"/>
</dbReference>
<dbReference type="SMART" id="SM00331">
    <property type="entry name" value="PP2C_SIG"/>
    <property type="match status" value="1"/>
</dbReference>
<dbReference type="Gene3D" id="2.60.120.10">
    <property type="entry name" value="Jelly Rolls"/>
    <property type="match status" value="1"/>
</dbReference>
<dbReference type="SUPFAM" id="SSF51206">
    <property type="entry name" value="cAMP-binding domain-like"/>
    <property type="match status" value="1"/>
</dbReference>
<keyword evidence="4" id="KW-1185">Reference proteome</keyword>
<dbReference type="eggNOG" id="COG2208">
    <property type="taxonomic scope" value="Bacteria"/>
</dbReference>
<sequence length="423" mass="46766">MLQDLLRTIPWFTYLDAAQISSMAASMAQRHLAAGDILFHHGEESYDCFIIVEGSVEVLIYVNGAEHRLEVYNAGDIVGEMALIDRSPRSASVRAITDSHLVVITEVEFKTLIGSNPEVAMRVLRNSTTRVRNTNQRMIGDLERKNNELLRAYQQLKAAQGDLIRLSRIEQELAVARQIQESFLPRQLPQLRGWEIGAYSRGAQAVGGDFYDCIELSDGRIGLVVADACGKGVTAALFVALSRSLLRAASQAPWIFQSGEILDAESILTGALWLVNDYICREHGDNNMFVTLFYAVLDPKNGDLAYVNAGHNPPLLLDAQCENLYELPEATLPIGIMANQNFPPQRTRIEPGYRLVLFSDGITEAMNPDGQPFGDERFHEVLYEDGHLSAKNLVSIVIAQVDSYAAGAPQADDMTLMIIAREA</sequence>
<dbReference type="Gene3D" id="3.60.40.10">
    <property type="entry name" value="PPM-type phosphatase domain"/>
    <property type="match status" value="1"/>
</dbReference>
<keyword evidence="1" id="KW-0378">Hydrolase</keyword>
<dbReference type="SMART" id="SM00100">
    <property type="entry name" value="cNMP"/>
    <property type="match status" value="1"/>
</dbReference>
<name>E1IB92_9CHLR</name>
<dbReference type="SUPFAM" id="SSF81606">
    <property type="entry name" value="PP2C-like"/>
    <property type="match status" value="1"/>
</dbReference>
<dbReference type="Proteomes" id="UP000054010">
    <property type="component" value="Unassembled WGS sequence"/>
</dbReference>
<reference evidence="3 4" key="1">
    <citation type="journal article" date="2011" name="J. Bacteriol.">
        <title>Draft genome sequence of the anoxygenic filamentous phototrophic bacterium Oscillochloris trichoides subsp. DG-6.</title>
        <authorList>
            <person name="Kuznetsov B.B."/>
            <person name="Ivanovsky R.N."/>
            <person name="Keppen O.I."/>
            <person name="Sukhacheva M.V."/>
            <person name="Bumazhkin B.K."/>
            <person name="Patutina E.O."/>
            <person name="Beletsky A.V."/>
            <person name="Mardanov A.V."/>
            <person name="Baslerov R.V."/>
            <person name="Panteleeva A.N."/>
            <person name="Kolganova T.V."/>
            <person name="Ravin N.V."/>
            <person name="Skryabin K.G."/>
        </authorList>
    </citation>
    <scope>NUCLEOTIDE SEQUENCE [LARGE SCALE GENOMIC DNA]</scope>
    <source>
        <strain evidence="3 4">DG-6</strain>
    </source>
</reference>
<dbReference type="Pfam" id="PF07228">
    <property type="entry name" value="SpoIIE"/>
    <property type="match status" value="1"/>
</dbReference>
<dbReference type="eggNOG" id="COG0664">
    <property type="taxonomic scope" value="Bacteria"/>
</dbReference>